<feature type="domain" description="Protein kinase" evidence="17">
    <location>
        <begin position="428"/>
        <end position="698"/>
    </location>
</feature>
<accession>A0AAV2PK64</accession>
<feature type="compositionally biased region" description="Low complexity" evidence="14">
    <location>
        <begin position="376"/>
        <end position="398"/>
    </location>
</feature>
<dbReference type="InterPro" id="IPR003306">
    <property type="entry name" value="WIF"/>
</dbReference>
<evidence type="ECO:0000313" key="20">
    <source>
        <dbReference type="Proteomes" id="UP001497623"/>
    </source>
</evidence>
<name>A0AAV2PK64_MEGNR</name>
<dbReference type="PANTHER" id="PTHR24416:SF349">
    <property type="entry name" value="TYROSINE-PROTEIN KINASE RYK"/>
    <property type="match status" value="1"/>
</dbReference>
<dbReference type="AlphaFoldDB" id="A0AAV2PK64"/>
<evidence type="ECO:0000256" key="10">
    <source>
        <dbReference type="ARBA" id="ARBA00023137"/>
    </source>
</evidence>
<keyword evidence="20" id="KW-1185">Reference proteome</keyword>
<protein>
    <recommendedName>
        <fullName evidence="21">Tyrosine-protein kinase Drl</fullName>
    </recommendedName>
</protein>
<feature type="transmembrane region" description="Helical" evidence="15">
    <location>
        <begin position="222"/>
        <end position="245"/>
    </location>
</feature>
<dbReference type="Gene3D" id="2.60.40.2170">
    <property type="entry name" value="Wnt, WIF domain"/>
    <property type="match status" value="1"/>
</dbReference>
<dbReference type="InterPro" id="IPR050122">
    <property type="entry name" value="RTK"/>
</dbReference>
<dbReference type="InterPro" id="IPR000719">
    <property type="entry name" value="Prot_kinase_dom"/>
</dbReference>
<keyword evidence="3 15" id="KW-0812">Transmembrane</keyword>
<dbReference type="GO" id="GO:0043235">
    <property type="term" value="C:receptor complex"/>
    <property type="evidence" value="ECO:0007669"/>
    <property type="project" value="TreeGrafter"/>
</dbReference>
<dbReference type="PROSITE" id="PS50814">
    <property type="entry name" value="WIF"/>
    <property type="match status" value="1"/>
</dbReference>
<organism evidence="19 20">
    <name type="scientific">Meganyctiphanes norvegica</name>
    <name type="common">Northern krill</name>
    <name type="synonym">Thysanopoda norvegica</name>
    <dbReference type="NCBI Taxonomy" id="48144"/>
    <lineage>
        <taxon>Eukaryota</taxon>
        <taxon>Metazoa</taxon>
        <taxon>Ecdysozoa</taxon>
        <taxon>Arthropoda</taxon>
        <taxon>Crustacea</taxon>
        <taxon>Multicrustacea</taxon>
        <taxon>Malacostraca</taxon>
        <taxon>Eumalacostraca</taxon>
        <taxon>Eucarida</taxon>
        <taxon>Euphausiacea</taxon>
        <taxon>Euphausiidae</taxon>
        <taxon>Meganyctiphanes</taxon>
    </lineage>
</organism>
<evidence type="ECO:0000259" key="18">
    <source>
        <dbReference type="PROSITE" id="PS50814"/>
    </source>
</evidence>
<feature type="domain" description="WIF" evidence="18">
    <location>
        <begin position="47"/>
        <end position="193"/>
    </location>
</feature>
<evidence type="ECO:0000256" key="14">
    <source>
        <dbReference type="SAM" id="MobiDB-lite"/>
    </source>
</evidence>
<evidence type="ECO:0000256" key="1">
    <source>
        <dbReference type="ARBA" id="ARBA00004162"/>
    </source>
</evidence>
<evidence type="ECO:0000259" key="17">
    <source>
        <dbReference type="PROSITE" id="PS50011"/>
    </source>
</evidence>
<dbReference type="GO" id="GO:0051897">
    <property type="term" value="P:positive regulation of phosphatidylinositol 3-kinase/protein kinase B signal transduction"/>
    <property type="evidence" value="ECO:0007669"/>
    <property type="project" value="TreeGrafter"/>
</dbReference>
<keyword evidence="2" id="KW-0808">Transferase</keyword>
<evidence type="ECO:0000256" key="5">
    <source>
        <dbReference type="ARBA" id="ARBA00022741"/>
    </source>
</evidence>
<dbReference type="PROSITE" id="PS00109">
    <property type="entry name" value="PROTEIN_KINASE_TYR"/>
    <property type="match status" value="1"/>
</dbReference>
<evidence type="ECO:0000256" key="2">
    <source>
        <dbReference type="ARBA" id="ARBA00022679"/>
    </source>
</evidence>
<evidence type="ECO:0000313" key="19">
    <source>
        <dbReference type="EMBL" id="CAL4059753.1"/>
    </source>
</evidence>
<evidence type="ECO:0000256" key="13">
    <source>
        <dbReference type="ARBA" id="ARBA00051243"/>
    </source>
</evidence>
<keyword evidence="6" id="KW-0418">Kinase</keyword>
<sequence length="698" mass="77576">MSSEVSSGMRCRLGAAQATDWTSMMLLLHALLQLLLCTGSTRANFDLYLTKPEVKRTLGLDAELYYVQDGVLNDYALTYRVLVAADIHSLYFTWKATARKPVLYNIGIFVNETEGSGGGSGGGIGGGSGTLAPPQLNVSLSGEIPVSETTFRMDLPCTGLVSAEVFVVLNINVTAPRPRLPPTELYIVRRKVCLQGQSGEKFIEQLSSVEEEPSEEEHMSPLYYVISVLAGLTLVLAIVFIVAALRNRSRKNNRHHIIINSDLGMSVKECMRSENGCLLQQSDHQGNNKYLTEVSVPRTSPSYISHKPGTVCSAASSIAASYAADKAQSKNGNLSRNRERNVNQMVSRDCSSRATTQLSRDDSSMSKTHVRRDSSSRATTHLSRSSSSSRTTTNSSSSLSKSELLLEPFSMVQLKNKFINCQVERERVRLTSLIQEGGYGRLYHGHIQSNLRVNDQQAIIKSLSSDAPHEEVVSLCREGIQMFNLHHRNILALTGISFDDNSPPLLIYPQRDYHNLKLYLREHRSGHLVAGELLELSVQAAHGLSFLHKSNILHGDIASRNCLVSGSFQLLLCDAALSRNLFPEDYETDHYGTSRPLKWMAYEAITEHIIISASDVWSYGVLLWELTSLAQQPYVEVASIEMADYLRDGYRLVQPKNCPDDLYKVMAFCWAIHAIDRPNVNLILDYLADFSKQLNNFV</sequence>
<keyword evidence="4 16" id="KW-0732">Signal</keyword>
<dbReference type="GO" id="GO:0005524">
    <property type="term" value="F:ATP binding"/>
    <property type="evidence" value="ECO:0007669"/>
    <property type="project" value="UniProtKB-KW"/>
</dbReference>
<gene>
    <name evidence="19" type="ORF">MNOR_LOCUS796</name>
</gene>
<dbReference type="InterPro" id="IPR038677">
    <property type="entry name" value="WIF_sf"/>
</dbReference>
<keyword evidence="7" id="KW-0067">ATP-binding</keyword>
<dbReference type="GO" id="GO:0007169">
    <property type="term" value="P:cell surface receptor protein tyrosine kinase signaling pathway"/>
    <property type="evidence" value="ECO:0007669"/>
    <property type="project" value="TreeGrafter"/>
</dbReference>
<dbReference type="Proteomes" id="UP001497623">
    <property type="component" value="Unassembled WGS sequence"/>
</dbReference>
<evidence type="ECO:0008006" key="21">
    <source>
        <dbReference type="Google" id="ProtNLM"/>
    </source>
</evidence>
<dbReference type="PROSITE" id="PS50011">
    <property type="entry name" value="PROTEIN_KINASE_DOM"/>
    <property type="match status" value="1"/>
</dbReference>
<evidence type="ECO:0000256" key="7">
    <source>
        <dbReference type="ARBA" id="ARBA00022840"/>
    </source>
</evidence>
<comment type="subcellular location">
    <subcellularLocation>
        <location evidence="1">Cell membrane</location>
        <topology evidence="1">Single-pass membrane protein</topology>
    </subcellularLocation>
</comment>
<dbReference type="PRINTS" id="PR00109">
    <property type="entry name" value="TYRKINASE"/>
</dbReference>
<dbReference type="InterPro" id="IPR011009">
    <property type="entry name" value="Kinase-like_dom_sf"/>
</dbReference>
<proteinExistence type="predicted"/>
<keyword evidence="5" id="KW-0547">Nucleotide-binding</keyword>
<keyword evidence="10" id="KW-0829">Tyrosine-protein kinase</keyword>
<dbReference type="FunFam" id="1.10.510.10:FF:001512">
    <property type="entry name" value="Receptor tyrosine-protein kinase erbB-2"/>
    <property type="match status" value="1"/>
</dbReference>
<evidence type="ECO:0000256" key="6">
    <source>
        <dbReference type="ARBA" id="ARBA00022777"/>
    </source>
</evidence>
<evidence type="ECO:0000256" key="3">
    <source>
        <dbReference type="ARBA" id="ARBA00022692"/>
    </source>
</evidence>
<comment type="caution">
    <text evidence="19">The sequence shown here is derived from an EMBL/GenBank/DDBJ whole genome shotgun (WGS) entry which is preliminary data.</text>
</comment>
<dbReference type="PANTHER" id="PTHR24416">
    <property type="entry name" value="TYROSINE-PROTEIN KINASE RECEPTOR"/>
    <property type="match status" value="1"/>
</dbReference>
<evidence type="ECO:0000256" key="11">
    <source>
        <dbReference type="ARBA" id="ARBA00023170"/>
    </source>
</evidence>
<dbReference type="InterPro" id="IPR008266">
    <property type="entry name" value="Tyr_kinase_AS"/>
</dbReference>
<feature type="signal peptide" evidence="16">
    <location>
        <begin position="1"/>
        <end position="43"/>
    </location>
</feature>
<comment type="catalytic activity">
    <reaction evidence="13">
        <text>L-tyrosyl-[protein] + ATP = O-phospho-L-tyrosyl-[protein] + ADP + H(+)</text>
        <dbReference type="Rhea" id="RHEA:10596"/>
        <dbReference type="Rhea" id="RHEA-COMP:10136"/>
        <dbReference type="Rhea" id="RHEA-COMP:20101"/>
        <dbReference type="ChEBI" id="CHEBI:15378"/>
        <dbReference type="ChEBI" id="CHEBI:30616"/>
        <dbReference type="ChEBI" id="CHEBI:46858"/>
        <dbReference type="ChEBI" id="CHEBI:61978"/>
        <dbReference type="ChEBI" id="CHEBI:456216"/>
        <dbReference type="EC" id="2.7.10.1"/>
    </reaction>
</comment>
<dbReference type="GO" id="GO:0004714">
    <property type="term" value="F:transmembrane receptor protein tyrosine kinase activity"/>
    <property type="evidence" value="ECO:0007669"/>
    <property type="project" value="UniProtKB-EC"/>
</dbReference>
<dbReference type="GO" id="GO:0010976">
    <property type="term" value="P:positive regulation of neuron projection development"/>
    <property type="evidence" value="ECO:0007669"/>
    <property type="project" value="TreeGrafter"/>
</dbReference>
<dbReference type="EMBL" id="CAXKWB010000189">
    <property type="protein sequence ID" value="CAL4059753.1"/>
    <property type="molecule type" value="Genomic_DNA"/>
</dbReference>
<dbReference type="Pfam" id="PF02019">
    <property type="entry name" value="WIF"/>
    <property type="match status" value="1"/>
</dbReference>
<feature type="region of interest" description="Disordered" evidence="14">
    <location>
        <begin position="326"/>
        <end position="398"/>
    </location>
</feature>
<dbReference type="SMART" id="SM00469">
    <property type="entry name" value="WIF"/>
    <property type="match status" value="1"/>
</dbReference>
<dbReference type="GO" id="GO:0007409">
    <property type="term" value="P:axonogenesis"/>
    <property type="evidence" value="ECO:0007669"/>
    <property type="project" value="TreeGrafter"/>
</dbReference>
<dbReference type="GO" id="GO:0050793">
    <property type="term" value="P:regulation of developmental process"/>
    <property type="evidence" value="ECO:0007669"/>
    <property type="project" value="UniProtKB-ARBA"/>
</dbReference>
<dbReference type="SUPFAM" id="SSF56112">
    <property type="entry name" value="Protein kinase-like (PK-like)"/>
    <property type="match status" value="1"/>
</dbReference>
<feature type="chain" id="PRO_5043752208" description="Tyrosine-protein kinase Drl" evidence="16">
    <location>
        <begin position="44"/>
        <end position="698"/>
    </location>
</feature>
<dbReference type="Gene3D" id="1.10.510.10">
    <property type="entry name" value="Transferase(Phosphotransferase) domain 1"/>
    <property type="match status" value="1"/>
</dbReference>
<reference evidence="19 20" key="1">
    <citation type="submission" date="2024-05" db="EMBL/GenBank/DDBJ databases">
        <authorList>
            <person name="Wallberg A."/>
        </authorList>
    </citation>
    <scope>NUCLEOTIDE SEQUENCE [LARGE SCALE GENOMIC DNA]</scope>
</reference>
<dbReference type="Gene3D" id="3.30.200.20">
    <property type="entry name" value="Phosphorylase Kinase, domain 1"/>
    <property type="match status" value="1"/>
</dbReference>
<evidence type="ECO:0000256" key="12">
    <source>
        <dbReference type="ARBA" id="ARBA00023180"/>
    </source>
</evidence>
<keyword evidence="12" id="KW-0325">Glycoprotein</keyword>
<keyword evidence="9 15" id="KW-0472">Membrane</keyword>
<evidence type="ECO:0000256" key="4">
    <source>
        <dbReference type="ARBA" id="ARBA00022729"/>
    </source>
</evidence>
<keyword evidence="11" id="KW-0675">Receptor</keyword>
<dbReference type="GO" id="GO:0005886">
    <property type="term" value="C:plasma membrane"/>
    <property type="evidence" value="ECO:0007669"/>
    <property type="project" value="UniProtKB-SubCell"/>
</dbReference>
<evidence type="ECO:0000256" key="16">
    <source>
        <dbReference type="SAM" id="SignalP"/>
    </source>
</evidence>
<keyword evidence="8 15" id="KW-1133">Transmembrane helix</keyword>
<dbReference type="InterPro" id="IPR001245">
    <property type="entry name" value="Ser-Thr/Tyr_kinase_cat_dom"/>
</dbReference>
<evidence type="ECO:0000256" key="15">
    <source>
        <dbReference type="SAM" id="Phobius"/>
    </source>
</evidence>
<evidence type="ECO:0000256" key="8">
    <source>
        <dbReference type="ARBA" id="ARBA00022989"/>
    </source>
</evidence>
<dbReference type="Pfam" id="PF07714">
    <property type="entry name" value="PK_Tyr_Ser-Thr"/>
    <property type="match status" value="1"/>
</dbReference>
<evidence type="ECO:0000256" key="9">
    <source>
        <dbReference type="ARBA" id="ARBA00023136"/>
    </source>
</evidence>